<feature type="transmembrane region" description="Helical" evidence="9">
    <location>
        <begin position="72"/>
        <end position="90"/>
    </location>
</feature>
<dbReference type="OrthoDB" id="9811121at2"/>
<feature type="transmembrane region" description="Helical" evidence="9">
    <location>
        <begin position="47"/>
        <end position="66"/>
    </location>
</feature>
<organism evidence="11 12">
    <name type="scientific">Nocardia colli</name>
    <dbReference type="NCBI Taxonomy" id="2545717"/>
    <lineage>
        <taxon>Bacteria</taxon>
        <taxon>Bacillati</taxon>
        <taxon>Actinomycetota</taxon>
        <taxon>Actinomycetes</taxon>
        <taxon>Mycobacteriales</taxon>
        <taxon>Nocardiaceae</taxon>
        <taxon>Nocardia</taxon>
    </lineage>
</organism>
<evidence type="ECO:0000256" key="2">
    <source>
        <dbReference type="ARBA" id="ARBA00022475"/>
    </source>
</evidence>
<dbReference type="GO" id="GO:0016410">
    <property type="term" value="F:N-acyltransferase activity"/>
    <property type="evidence" value="ECO:0007669"/>
    <property type="project" value="InterPro"/>
</dbReference>
<evidence type="ECO:0000313" key="11">
    <source>
        <dbReference type="EMBL" id="KAA8883109.1"/>
    </source>
</evidence>
<feature type="transmembrane region" description="Helical" evidence="9">
    <location>
        <begin position="12"/>
        <end position="35"/>
    </location>
</feature>
<dbReference type="InterPro" id="IPR004563">
    <property type="entry name" value="Apolipo_AcylTrfase"/>
</dbReference>
<reference evidence="11 12" key="1">
    <citation type="submission" date="2019-09" db="EMBL/GenBank/DDBJ databases">
        <authorList>
            <person name="Wang X."/>
        </authorList>
    </citation>
    <scope>NUCLEOTIDE SEQUENCE [LARGE SCALE GENOMIC DNA]</scope>
    <source>
        <strain evidence="11 12">CICC 11023</strain>
    </source>
</reference>
<proteinExistence type="predicted"/>
<gene>
    <name evidence="11" type="ORF">F3087_38365</name>
</gene>
<name>A0A5N0E414_9NOCA</name>
<feature type="region of interest" description="Disordered" evidence="8">
    <location>
        <begin position="487"/>
        <end position="507"/>
    </location>
</feature>
<keyword evidence="2" id="KW-1003">Cell membrane</keyword>
<comment type="caution">
    <text evidence="11">The sequence shown here is derived from an EMBL/GenBank/DDBJ whole genome shotgun (WGS) entry which is preliminary data.</text>
</comment>
<evidence type="ECO:0000259" key="10">
    <source>
        <dbReference type="PROSITE" id="PS50263"/>
    </source>
</evidence>
<feature type="transmembrane region" description="Helical" evidence="9">
    <location>
        <begin position="464"/>
        <end position="483"/>
    </location>
</feature>
<feature type="transmembrane region" description="Helical" evidence="9">
    <location>
        <begin position="144"/>
        <end position="168"/>
    </location>
</feature>
<dbReference type="PANTHER" id="PTHR38686:SF1">
    <property type="entry name" value="APOLIPOPROTEIN N-ACYLTRANSFERASE"/>
    <property type="match status" value="1"/>
</dbReference>
<feature type="transmembrane region" description="Helical" evidence="9">
    <location>
        <begin position="102"/>
        <end position="124"/>
    </location>
</feature>
<keyword evidence="4 9" id="KW-0812">Transmembrane</keyword>
<keyword evidence="12" id="KW-1185">Reference proteome</keyword>
<dbReference type="AlphaFoldDB" id="A0A5N0E414"/>
<dbReference type="InterPro" id="IPR036526">
    <property type="entry name" value="C-N_Hydrolase_sf"/>
</dbReference>
<dbReference type="Proteomes" id="UP000323876">
    <property type="component" value="Unassembled WGS sequence"/>
</dbReference>
<dbReference type="PROSITE" id="PS50263">
    <property type="entry name" value="CN_HYDROLASE"/>
    <property type="match status" value="1"/>
</dbReference>
<comment type="subcellular location">
    <subcellularLocation>
        <location evidence="1">Cell membrane</location>
        <topology evidence="1">Multi-pass membrane protein</topology>
    </subcellularLocation>
</comment>
<evidence type="ECO:0000256" key="6">
    <source>
        <dbReference type="ARBA" id="ARBA00023136"/>
    </source>
</evidence>
<dbReference type="PANTHER" id="PTHR38686">
    <property type="entry name" value="APOLIPOPROTEIN N-ACYLTRANSFERASE"/>
    <property type="match status" value="1"/>
</dbReference>
<dbReference type="SUPFAM" id="SSF56317">
    <property type="entry name" value="Carbon-nitrogen hydrolase"/>
    <property type="match status" value="1"/>
</dbReference>
<feature type="domain" description="CN hydrolase" evidence="10">
    <location>
        <begin position="234"/>
        <end position="453"/>
    </location>
</feature>
<evidence type="ECO:0000256" key="5">
    <source>
        <dbReference type="ARBA" id="ARBA00022989"/>
    </source>
</evidence>
<evidence type="ECO:0000256" key="8">
    <source>
        <dbReference type="SAM" id="MobiDB-lite"/>
    </source>
</evidence>
<keyword evidence="7" id="KW-0012">Acyltransferase</keyword>
<evidence type="ECO:0000256" key="7">
    <source>
        <dbReference type="ARBA" id="ARBA00023315"/>
    </source>
</evidence>
<evidence type="ECO:0000256" key="9">
    <source>
        <dbReference type="SAM" id="Phobius"/>
    </source>
</evidence>
<keyword evidence="6 9" id="KW-0472">Membrane</keyword>
<dbReference type="GO" id="GO:0042158">
    <property type="term" value="P:lipoprotein biosynthetic process"/>
    <property type="evidence" value="ECO:0007669"/>
    <property type="project" value="InterPro"/>
</dbReference>
<accession>A0A5N0E414</accession>
<dbReference type="GO" id="GO:0005886">
    <property type="term" value="C:plasma membrane"/>
    <property type="evidence" value="ECO:0007669"/>
    <property type="project" value="UniProtKB-SubCell"/>
</dbReference>
<feature type="transmembrane region" description="Helical" evidence="9">
    <location>
        <begin position="180"/>
        <end position="200"/>
    </location>
</feature>
<dbReference type="Gene3D" id="3.60.110.10">
    <property type="entry name" value="Carbon-nitrogen hydrolase"/>
    <property type="match status" value="1"/>
</dbReference>
<dbReference type="InterPro" id="IPR045378">
    <property type="entry name" value="LNT_N"/>
</dbReference>
<dbReference type="Pfam" id="PF20154">
    <property type="entry name" value="LNT_N"/>
    <property type="match status" value="1"/>
</dbReference>
<sequence length="507" mass="54557">MRYLWLGAGTILSLFAVNGRWDIPVAAWLFSILLLRFSRSGRAVTGIGLVWLAGVVASMFFLWHVAVPLTGMTALGGMAFGTVLTLPYLVDRLLAPRLGRIAGLLLFPMALAACEFLLGVFGPFGTAYGLLADTQYTNPGLLQVISIFGPYSVGFLIGGLATVVNDLWERPPSWRAARALGVYVGVLGIVIVGGSARLAFFPVSTAQTVRIAGINPSMAAMDAQMKALGQPGLDPMAIPRFDPDTVARESKAVIDGLFDDTRRAAEAGAKIVLWSENAARISVPGEPAFRTAAQNLARQEQIYLNVAVHVYLPTAPYGRDETHFLAPDGTLLWTYQKAHPIPGLETYTPGDGKAPVADTPYGRIANVICYDADFPAMMDADADIMLVPGGDWPEIGRLHTQMSSLRAIENGYSLVRQDFNGWSAAFDYHGRPIATQDTTVDHDPWIVDVPIHGTTTLYRLTGDLFAWLCLAGTFVLIAAGIGLRPKRLRPKSDSRAPSGDQGVQASA</sequence>
<evidence type="ECO:0000313" key="12">
    <source>
        <dbReference type="Proteomes" id="UP000323876"/>
    </source>
</evidence>
<dbReference type="Pfam" id="PF00795">
    <property type="entry name" value="CN_hydrolase"/>
    <property type="match status" value="1"/>
</dbReference>
<dbReference type="InterPro" id="IPR003010">
    <property type="entry name" value="C-N_Hydrolase"/>
</dbReference>
<protein>
    <submittedName>
        <fullName evidence="11">Nitrilase</fullName>
    </submittedName>
</protein>
<dbReference type="EMBL" id="VXLC01000027">
    <property type="protein sequence ID" value="KAA8883109.1"/>
    <property type="molecule type" value="Genomic_DNA"/>
</dbReference>
<keyword evidence="3" id="KW-0808">Transferase</keyword>
<evidence type="ECO:0000256" key="3">
    <source>
        <dbReference type="ARBA" id="ARBA00022679"/>
    </source>
</evidence>
<keyword evidence="5 9" id="KW-1133">Transmembrane helix</keyword>
<evidence type="ECO:0000256" key="1">
    <source>
        <dbReference type="ARBA" id="ARBA00004651"/>
    </source>
</evidence>
<evidence type="ECO:0000256" key="4">
    <source>
        <dbReference type="ARBA" id="ARBA00022692"/>
    </source>
</evidence>